<dbReference type="PROSITE" id="PS51257">
    <property type="entry name" value="PROKAR_LIPOPROTEIN"/>
    <property type="match status" value="1"/>
</dbReference>
<comment type="caution">
    <text evidence="2">The sequence shown here is derived from an EMBL/GenBank/DDBJ whole genome shotgun (WGS) entry which is preliminary data.</text>
</comment>
<dbReference type="OrthoDB" id="206328at2157"/>
<feature type="compositionally biased region" description="Acidic residues" evidence="1">
    <location>
        <begin position="32"/>
        <end position="59"/>
    </location>
</feature>
<dbReference type="AlphaFoldDB" id="A0A3N6MQP4"/>
<organism evidence="2 3">
    <name type="scientific">Natrarchaeobius chitinivorans</name>
    <dbReference type="NCBI Taxonomy" id="1679083"/>
    <lineage>
        <taxon>Archaea</taxon>
        <taxon>Methanobacteriati</taxon>
        <taxon>Methanobacteriota</taxon>
        <taxon>Stenosarchaea group</taxon>
        <taxon>Halobacteria</taxon>
        <taxon>Halobacteriales</taxon>
        <taxon>Natrialbaceae</taxon>
        <taxon>Natrarchaeobius</taxon>
    </lineage>
</organism>
<protein>
    <submittedName>
        <fullName evidence="2">Uncharacterized protein</fullName>
    </submittedName>
</protein>
<evidence type="ECO:0000256" key="1">
    <source>
        <dbReference type="SAM" id="MobiDB-lite"/>
    </source>
</evidence>
<keyword evidence="3" id="KW-1185">Reference proteome</keyword>
<feature type="region of interest" description="Disordered" evidence="1">
    <location>
        <begin position="24"/>
        <end position="73"/>
    </location>
</feature>
<gene>
    <name evidence="2" type="ORF">EA472_17360</name>
</gene>
<dbReference type="InterPro" id="IPR006311">
    <property type="entry name" value="TAT_signal"/>
</dbReference>
<evidence type="ECO:0000313" key="2">
    <source>
        <dbReference type="EMBL" id="RQG98571.1"/>
    </source>
</evidence>
<dbReference type="Proteomes" id="UP000281431">
    <property type="component" value="Unassembled WGS sequence"/>
</dbReference>
<dbReference type="PROSITE" id="PS51318">
    <property type="entry name" value="TAT"/>
    <property type="match status" value="1"/>
</dbReference>
<proteinExistence type="predicted"/>
<reference evidence="2 3" key="1">
    <citation type="submission" date="2018-10" db="EMBL/GenBank/DDBJ databases">
        <title>Natrarchaeobius chitinivorans gen. nov., sp. nov., and Natrarchaeobius haloalkaliphilus sp. nov., alkaliphilic, chitin-utilizing haloarchaea from hypersaline alkaline lakes.</title>
        <authorList>
            <person name="Sorokin D.Y."/>
            <person name="Elcheninov A.G."/>
            <person name="Kostrikina N.A."/>
            <person name="Bale N.J."/>
            <person name="Sinninghe Damste J.S."/>
            <person name="Khijniak T.V."/>
            <person name="Kublanov I.V."/>
            <person name="Toshchakov S.V."/>
        </authorList>
    </citation>
    <scope>NUCLEOTIDE SEQUENCE [LARGE SCALE GENOMIC DNA]</scope>
    <source>
        <strain evidence="2 3">AArcht7</strain>
    </source>
</reference>
<sequence>MDRNTRKTRRRMLGMAGATVSTMLVAGCGGPGEDDNGADPEEDPVEEPDDPEDDPDAEEGTGNGQEMNDEEEP</sequence>
<evidence type="ECO:0000313" key="3">
    <source>
        <dbReference type="Proteomes" id="UP000281431"/>
    </source>
</evidence>
<dbReference type="EMBL" id="REFZ01000014">
    <property type="protein sequence ID" value="RQG98571.1"/>
    <property type="molecule type" value="Genomic_DNA"/>
</dbReference>
<name>A0A3N6MQP4_NATCH</name>
<accession>A0A3N6MQP4</accession>